<keyword evidence="1" id="KW-0812">Transmembrane</keyword>
<evidence type="ECO:0008006" key="4">
    <source>
        <dbReference type="Google" id="ProtNLM"/>
    </source>
</evidence>
<dbReference type="EMBL" id="JBIEKR010000006">
    <property type="protein sequence ID" value="MFG6273092.1"/>
    <property type="molecule type" value="Genomic_DNA"/>
</dbReference>
<sequence>MDYIINPWWFYLVSVLNTLHFMAVIGAGLSIIACVVAYAFHCDHVRDYGPDNWYTNKVINTVKKLCIVFFVCVTLIIIVPTDATMNKMMIANVLTTENIKNGTDFTQDQIGKLVDKITDAAIRVKEADRGR</sequence>
<dbReference type="RefSeq" id="WP_113856121.1">
    <property type="nucleotide sequence ID" value="NZ_CP011940.1"/>
</dbReference>
<evidence type="ECO:0000313" key="2">
    <source>
        <dbReference type="EMBL" id="MFG6273092.1"/>
    </source>
</evidence>
<reference evidence="2 3" key="1">
    <citation type="submission" date="2024-10" db="EMBL/GenBank/DDBJ databases">
        <authorList>
            <person name="Sang B.-I."/>
            <person name="Prabhaharan D."/>
        </authorList>
    </citation>
    <scope>NUCLEOTIDE SEQUENCE [LARGE SCALE GENOMIC DNA]</scope>
    <source>
        <strain evidence="2 3">MH</strain>
    </source>
</reference>
<evidence type="ECO:0000256" key="1">
    <source>
        <dbReference type="SAM" id="Phobius"/>
    </source>
</evidence>
<feature type="transmembrane region" description="Helical" evidence="1">
    <location>
        <begin position="61"/>
        <end position="79"/>
    </location>
</feature>
<organism evidence="2 3">
    <name type="scientific">Megasphaera hexanoica</name>
    <dbReference type="NCBI Taxonomy" id="1675036"/>
    <lineage>
        <taxon>Bacteria</taxon>
        <taxon>Bacillati</taxon>
        <taxon>Bacillota</taxon>
        <taxon>Negativicutes</taxon>
        <taxon>Veillonellales</taxon>
        <taxon>Veillonellaceae</taxon>
        <taxon>Megasphaera</taxon>
    </lineage>
</organism>
<gene>
    <name evidence="2" type="ORF">ACGTZG_07805</name>
</gene>
<proteinExistence type="predicted"/>
<name>A0ABW7DQH7_9FIRM</name>
<evidence type="ECO:0000313" key="3">
    <source>
        <dbReference type="Proteomes" id="UP001605989"/>
    </source>
</evidence>
<keyword evidence="1" id="KW-0472">Membrane</keyword>
<dbReference type="Proteomes" id="UP001605989">
    <property type="component" value="Unassembled WGS sequence"/>
</dbReference>
<accession>A0ABW7DQH7</accession>
<feature type="transmembrane region" description="Helical" evidence="1">
    <location>
        <begin position="20"/>
        <end position="40"/>
    </location>
</feature>
<protein>
    <recommendedName>
        <fullName evidence="4">TMhelix containing protein</fullName>
    </recommendedName>
</protein>
<keyword evidence="1" id="KW-1133">Transmembrane helix</keyword>
<keyword evidence="3" id="KW-1185">Reference proteome</keyword>
<comment type="caution">
    <text evidence="2">The sequence shown here is derived from an EMBL/GenBank/DDBJ whole genome shotgun (WGS) entry which is preliminary data.</text>
</comment>